<dbReference type="SUPFAM" id="SSF55781">
    <property type="entry name" value="GAF domain-like"/>
    <property type="match status" value="1"/>
</dbReference>
<dbReference type="AlphaFoldDB" id="A0A7D4Q1P2"/>
<reference evidence="1 2" key="1">
    <citation type="submission" date="2020-05" db="EMBL/GenBank/DDBJ databases">
        <title>Mucilaginibacter mali sp. nov.</title>
        <authorList>
            <person name="Kim H.S."/>
            <person name="Lee K.C."/>
            <person name="Suh M.K."/>
            <person name="Kim J.-S."/>
            <person name="Han K.-I."/>
            <person name="Eom M.K."/>
            <person name="Shin Y.K."/>
            <person name="Lee J.-S."/>
        </authorList>
    </citation>
    <scope>NUCLEOTIDE SEQUENCE [LARGE SCALE GENOMIC DNA]</scope>
    <source>
        <strain evidence="1 2">G2-14</strain>
    </source>
</reference>
<name>A0A7D4Q1P2_9SPHI</name>
<proteinExistence type="predicted"/>
<gene>
    <name evidence="1" type="ORF">HQ865_12950</name>
</gene>
<keyword evidence="2" id="KW-1185">Reference proteome</keyword>
<evidence type="ECO:0000313" key="1">
    <source>
        <dbReference type="EMBL" id="QKJ30626.1"/>
    </source>
</evidence>
<accession>A0A7D4Q1P2</accession>
<dbReference type="EMBL" id="CP054139">
    <property type="protein sequence ID" value="QKJ30626.1"/>
    <property type="molecule type" value="Genomic_DNA"/>
</dbReference>
<dbReference type="Proteomes" id="UP000505355">
    <property type="component" value="Chromosome"/>
</dbReference>
<dbReference type="KEGG" id="mmab:HQ865_12950"/>
<organism evidence="1 2">
    <name type="scientific">Mucilaginibacter mali</name>
    <dbReference type="NCBI Taxonomy" id="2740462"/>
    <lineage>
        <taxon>Bacteria</taxon>
        <taxon>Pseudomonadati</taxon>
        <taxon>Bacteroidota</taxon>
        <taxon>Sphingobacteriia</taxon>
        <taxon>Sphingobacteriales</taxon>
        <taxon>Sphingobacteriaceae</taxon>
        <taxon>Mucilaginibacter</taxon>
    </lineage>
</organism>
<protein>
    <submittedName>
        <fullName evidence="1">GAF domain-containing protein</fullName>
    </submittedName>
</protein>
<evidence type="ECO:0000313" key="2">
    <source>
        <dbReference type="Proteomes" id="UP000505355"/>
    </source>
</evidence>
<dbReference type="RefSeq" id="WP_173415299.1">
    <property type="nucleotide sequence ID" value="NZ_CP054139.1"/>
</dbReference>
<sequence>MMIPVFPDNPFQIQLSFHKIIERYEEIASTDEGYRGQHAKALLAQAAEHPELKNGITKVAQLQEGEELISQLLAELFPPMLTLNEIKAVSLPYLNIAFNYSERFQNILNEAGTDFEFSIRDFDEHQFYVASCCMILNRFYGTNLDFTKPLFYDIPAANGIVKHYRILYNGDFIDVIPTAEAPTLTTAQIDELISNYDDLDLWKRTFPAQAWILKGFALMTLVDVTVENAVSILKSNLLGNASAPDMQKSLANIFQSIFRIPDLRIGFTSFNQEEGIFTSRPFGQKVNSYLLPDNKDDNCKQLLCSGAYQKLIKDHDYFAVADVNDFAAKNPLSLMAQHFKDQDIGSFVIAPVVKNDVLLGVIELVSPRLKELNSVNAHKLEIVMPYISDAIDRKVGELQNRIRAVIQNNYTTLHPSVDWKFKREAQNYIQSANAGLAYSLKEIIFKDVFPLYGQVDIKDSSVTRNQSVKNDLLTQLHQLLLILGQVEPHEPVIPIEQHLADLQGFIDDLGINIKADTEQSIQHYIETNIYPLLKDDAHHNERLKKDIARYFEQIDNLTGEFHSNRRNYEKTLSLINDKLSTVLDDRQDEIQKYFPHYFERFKTDGVEHNLYIGASISPFESFNPHDLRRLRLWQLMVIAEMEIEQFHLKDALPYPLDVASLILVFSTPIAIRFRMDEKHFDIDGAYNVRYEVIKKRIDKAHILGTEERITQQGKIVIIYSKAEEEAEYIQYIRILQNKGILEGHIEHFDVEDLQGVSGLKALRVGVLHQQNLHKLHTLSYDSLYKQLPVVDEE</sequence>